<dbReference type="InterPro" id="IPR021109">
    <property type="entry name" value="Peptidase_aspartic_dom_sf"/>
</dbReference>
<sequence>MPRKMQINRLEKEELTYELTVRGIATGNVEEMRRRLSQAIQLEKDGDSLKYPAYPYTFDQDYEEIKKKLDNLTDLVELFDNAKGSNEALKLETKFSHTLGRLENMMCDDDGNKQIRKSELWALLLSLMDTFNQKIEIYEKRKVHVAVPSALSFVEGQVGASTFQRGLVQASRSSSVGDVNSPHASRNIPGHDGGSSKTIPPHKWNIQRFSGDKKAGMSINAFLERVEELRVARNVSKDTLFSAGIDLFCEKAYQFYKECRDRVNSWDEMVDEFREEYLSSSYEDELFEELQKRTQHSSETIGVYLAVMASYFNRLRCTISEEAKLKIILKNLHPFYLERLKDPLPTSLSDLRICCRSMEARRDMINRYVEPSSRRGNTLEKDLAYHVGSEDSTKNFQPVLDFILDHAQDDERPYLKVSVMGKPLLGLLDSGASSTIIGSKGWSLVNDLGFVVDTTRRLKCKMANGELVESAGECEIPFCVRNRVKLIKVLVVPELPHTLILGTNFWKHMGIVPDLRHNEWSFSSQPLCLDEVDHLRSKTVLTNLQEARLQALLDRSRDLMGDQIGCTDLAEHVRKEPLNFPNWRISGGQLYKYVKPAYVELTGPSECWKRVVPKEERKNIIYAAHDLPTSGHMGVLKTYMRVTEKYYWPKSRHDVASYVRSCPTCAAYKPDLQEFTKPTHIEGEGDRPEVNRSEGFKKLFIEVRKRLDVAAKKGEKTYNLRRRPEQMERDRLYIKAAITNERDVWEYFRRKSSNIVSLIEQIIDDYRGDSGEMWKILKKVKERKISNEFNKFFAKSVEDIREDIRRNNNTFNFELENVQPTDRTRKFRNGGNNTNGLTTKTLNLALETSGLTCHCKKYGANTMGKL</sequence>
<dbReference type="GO" id="GO:0003964">
    <property type="term" value="F:RNA-directed DNA polymerase activity"/>
    <property type="evidence" value="ECO:0007669"/>
    <property type="project" value="UniProtKB-EC"/>
</dbReference>
<dbReference type="PANTHER" id="PTHR37984">
    <property type="entry name" value="PROTEIN CBG26694"/>
    <property type="match status" value="1"/>
</dbReference>
<accession>A0AAV8ZM67</accession>
<feature type="domain" description="Integrase zinc-binding" evidence="4">
    <location>
        <begin position="612"/>
        <end position="670"/>
    </location>
</feature>
<organism evidence="5 6">
    <name type="scientific">Rhamnusium bicolor</name>
    <dbReference type="NCBI Taxonomy" id="1586634"/>
    <lineage>
        <taxon>Eukaryota</taxon>
        <taxon>Metazoa</taxon>
        <taxon>Ecdysozoa</taxon>
        <taxon>Arthropoda</taxon>
        <taxon>Hexapoda</taxon>
        <taxon>Insecta</taxon>
        <taxon>Pterygota</taxon>
        <taxon>Neoptera</taxon>
        <taxon>Endopterygota</taxon>
        <taxon>Coleoptera</taxon>
        <taxon>Polyphaga</taxon>
        <taxon>Cucujiformia</taxon>
        <taxon>Chrysomeloidea</taxon>
        <taxon>Cerambycidae</taxon>
        <taxon>Lepturinae</taxon>
        <taxon>Rhagiini</taxon>
        <taxon>Rhamnusium</taxon>
    </lineage>
</organism>
<evidence type="ECO:0000256" key="2">
    <source>
        <dbReference type="SAM" id="MobiDB-lite"/>
    </source>
</evidence>
<dbReference type="PANTHER" id="PTHR37984:SF15">
    <property type="entry name" value="INTEGRASE CATALYTIC DOMAIN-CONTAINING PROTEIN"/>
    <property type="match status" value="1"/>
</dbReference>
<feature type="domain" description="Retrotransposon gag" evidence="3">
    <location>
        <begin position="259"/>
        <end position="332"/>
    </location>
</feature>
<dbReference type="FunFam" id="1.10.340.70:FF:000001">
    <property type="entry name" value="Retrovirus-related Pol polyprotein from transposon gypsy-like Protein"/>
    <property type="match status" value="1"/>
</dbReference>
<protein>
    <recommendedName>
        <fullName evidence="1">RNA-directed DNA polymerase</fullName>
        <ecNumber evidence="1">2.7.7.49</ecNumber>
    </recommendedName>
</protein>
<dbReference type="GO" id="GO:0006508">
    <property type="term" value="P:proteolysis"/>
    <property type="evidence" value="ECO:0007669"/>
    <property type="project" value="InterPro"/>
</dbReference>
<evidence type="ECO:0000313" key="5">
    <source>
        <dbReference type="EMBL" id="KAJ8965290.1"/>
    </source>
</evidence>
<proteinExistence type="predicted"/>
<feature type="compositionally biased region" description="Polar residues" evidence="2">
    <location>
        <begin position="174"/>
        <end position="184"/>
    </location>
</feature>
<dbReference type="EMBL" id="JANEYF010001263">
    <property type="protein sequence ID" value="KAJ8965290.1"/>
    <property type="molecule type" value="Genomic_DNA"/>
</dbReference>
<name>A0AAV8ZM67_9CUCU</name>
<dbReference type="GO" id="GO:0004190">
    <property type="term" value="F:aspartic-type endopeptidase activity"/>
    <property type="evidence" value="ECO:0007669"/>
    <property type="project" value="InterPro"/>
</dbReference>
<dbReference type="InterPro" id="IPR005162">
    <property type="entry name" value="Retrotrans_gag_dom"/>
</dbReference>
<dbReference type="Pfam" id="PF03732">
    <property type="entry name" value="Retrotrans_gag"/>
    <property type="match status" value="1"/>
</dbReference>
<evidence type="ECO:0000259" key="3">
    <source>
        <dbReference type="Pfam" id="PF03732"/>
    </source>
</evidence>
<dbReference type="SUPFAM" id="SSF50630">
    <property type="entry name" value="Acid proteases"/>
    <property type="match status" value="1"/>
</dbReference>
<feature type="region of interest" description="Disordered" evidence="2">
    <location>
        <begin position="174"/>
        <end position="202"/>
    </location>
</feature>
<dbReference type="Pfam" id="PF13650">
    <property type="entry name" value="Asp_protease_2"/>
    <property type="match status" value="1"/>
</dbReference>
<comment type="caution">
    <text evidence="5">The sequence shown here is derived from an EMBL/GenBank/DDBJ whole genome shotgun (WGS) entry which is preliminary data.</text>
</comment>
<dbReference type="Gene3D" id="1.10.340.70">
    <property type="match status" value="1"/>
</dbReference>
<dbReference type="EC" id="2.7.7.49" evidence="1"/>
<dbReference type="Proteomes" id="UP001162156">
    <property type="component" value="Unassembled WGS sequence"/>
</dbReference>
<dbReference type="InterPro" id="IPR041588">
    <property type="entry name" value="Integrase_H2C2"/>
</dbReference>
<reference evidence="5" key="1">
    <citation type="journal article" date="2023" name="Insect Mol. Biol.">
        <title>Genome sequencing provides insights into the evolution of gene families encoding plant cell wall-degrading enzymes in longhorned beetles.</title>
        <authorList>
            <person name="Shin N.R."/>
            <person name="Okamura Y."/>
            <person name="Kirsch R."/>
            <person name="Pauchet Y."/>
        </authorList>
    </citation>
    <scope>NUCLEOTIDE SEQUENCE</scope>
    <source>
        <strain evidence="5">RBIC_L_NR</strain>
    </source>
</reference>
<gene>
    <name evidence="5" type="ORF">NQ314_004219</name>
</gene>
<dbReference type="CDD" id="cd00303">
    <property type="entry name" value="retropepsin_like"/>
    <property type="match status" value="1"/>
</dbReference>
<dbReference type="InterPro" id="IPR050951">
    <property type="entry name" value="Retrovirus_Pol_polyprotein"/>
</dbReference>
<dbReference type="Gene3D" id="2.40.70.10">
    <property type="entry name" value="Acid Proteases"/>
    <property type="match status" value="1"/>
</dbReference>
<evidence type="ECO:0000313" key="6">
    <source>
        <dbReference type="Proteomes" id="UP001162156"/>
    </source>
</evidence>
<evidence type="ECO:0000256" key="1">
    <source>
        <dbReference type="ARBA" id="ARBA00012493"/>
    </source>
</evidence>
<dbReference type="PROSITE" id="PS00141">
    <property type="entry name" value="ASP_PROTEASE"/>
    <property type="match status" value="1"/>
</dbReference>
<dbReference type="InterPro" id="IPR001969">
    <property type="entry name" value="Aspartic_peptidase_AS"/>
</dbReference>
<evidence type="ECO:0000259" key="4">
    <source>
        <dbReference type="Pfam" id="PF17921"/>
    </source>
</evidence>
<keyword evidence="6" id="KW-1185">Reference proteome</keyword>
<dbReference type="AlphaFoldDB" id="A0AAV8ZM67"/>
<dbReference type="Pfam" id="PF17921">
    <property type="entry name" value="Integrase_H2C2"/>
    <property type="match status" value="1"/>
</dbReference>